<accession>K1XHF9</accession>
<feature type="region of interest" description="Disordered" evidence="1">
    <location>
        <begin position="1"/>
        <end position="27"/>
    </location>
</feature>
<comment type="caution">
    <text evidence="2">The sequence shown here is derived from an EMBL/GenBank/DDBJ whole genome shotgun (WGS) entry which is preliminary data.</text>
</comment>
<sequence>MSPENASQEEAEPPRHRPSKKQLKKIPFHESNRKILWKKVLKDSQEIACSMSNSNPAALIYCSYRPILWRKKWVPVGLYTSNNICCNRVYRFASTDVHQPLLLKIKKNYEFTHRKDTGTRLSIMTPQKLLT</sequence>
<dbReference type="EMBL" id="AMFJ01036218">
    <property type="protein sequence ID" value="EKD24542.1"/>
    <property type="molecule type" value="Genomic_DNA"/>
</dbReference>
<name>K1XHF9_9BACT</name>
<feature type="compositionally biased region" description="Basic residues" evidence="1">
    <location>
        <begin position="16"/>
        <end position="26"/>
    </location>
</feature>
<gene>
    <name evidence="2" type="ORF">ACD_80C00211G0003</name>
</gene>
<evidence type="ECO:0000256" key="1">
    <source>
        <dbReference type="SAM" id="MobiDB-lite"/>
    </source>
</evidence>
<dbReference type="AlphaFoldDB" id="K1XHF9"/>
<protein>
    <submittedName>
        <fullName evidence="2">Uncharacterized protein</fullName>
    </submittedName>
</protein>
<organism evidence="2">
    <name type="scientific">uncultured bacterium</name>
    <name type="common">gcode 4</name>
    <dbReference type="NCBI Taxonomy" id="1234023"/>
    <lineage>
        <taxon>Bacteria</taxon>
        <taxon>environmental samples</taxon>
    </lineage>
</organism>
<reference evidence="2" key="1">
    <citation type="journal article" date="2012" name="Science">
        <title>Fermentation, hydrogen, and sulfur metabolism in multiple uncultivated bacterial phyla.</title>
        <authorList>
            <person name="Wrighton K.C."/>
            <person name="Thomas B.C."/>
            <person name="Sharon I."/>
            <person name="Miller C.S."/>
            <person name="Castelle C.J."/>
            <person name="VerBerkmoes N.C."/>
            <person name="Wilkins M.J."/>
            <person name="Hettich R.L."/>
            <person name="Lipton M.S."/>
            <person name="Williams K.H."/>
            <person name="Long P.E."/>
            <person name="Banfield J.F."/>
        </authorList>
    </citation>
    <scope>NUCLEOTIDE SEQUENCE [LARGE SCALE GENOMIC DNA]</scope>
</reference>
<evidence type="ECO:0000313" key="2">
    <source>
        <dbReference type="EMBL" id="EKD24542.1"/>
    </source>
</evidence>
<proteinExistence type="predicted"/>